<dbReference type="EMBL" id="RMBX01000011">
    <property type="protein sequence ID" value="RPD39455.1"/>
    <property type="molecule type" value="Genomic_DNA"/>
</dbReference>
<sequence length="193" mass="22060">MATFSIVLSLFAFTISLLTFWLTRINKGTIKMTRPSVIFFGPDGPGEVNKKVFIRTLLYSTADKGIYVQNMFIRLRRGESHQNFNVWIYDNGGLVRGSGLFINKSGIACNHHFLLPKDGSHYNFLAGEYLLEVFVETVGNKPIKLFEHTLSVDKSQEEEMKLKKGGIYFDWAPNSQNYLSHLDIIHKHQEVKA</sequence>
<accession>A0A3N4M888</accession>
<evidence type="ECO:0000313" key="2">
    <source>
        <dbReference type="EMBL" id="RPD39455.1"/>
    </source>
</evidence>
<gene>
    <name evidence="2" type="ORF">EG028_20255</name>
</gene>
<evidence type="ECO:0000256" key="1">
    <source>
        <dbReference type="SAM" id="Phobius"/>
    </source>
</evidence>
<keyword evidence="3" id="KW-1185">Reference proteome</keyword>
<keyword evidence="1" id="KW-1133">Transmembrane helix</keyword>
<name>A0A3N4M888_9BACT</name>
<dbReference type="Proteomes" id="UP000279089">
    <property type="component" value="Unassembled WGS sequence"/>
</dbReference>
<dbReference type="AlphaFoldDB" id="A0A3N4M888"/>
<keyword evidence="1" id="KW-0472">Membrane</keyword>
<dbReference type="OrthoDB" id="675261at2"/>
<organism evidence="2 3">
    <name type="scientific">Chitinophaga barathri</name>
    <dbReference type="NCBI Taxonomy" id="1647451"/>
    <lineage>
        <taxon>Bacteria</taxon>
        <taxon>Pseudomonadati</taxon>
        <taxon>Bacteroidota</taxon>
        <taxon>Chitinophagia</taxon>
        <taxon>Chitinophagales</taxon>
        <taxon>Chitinophagaceae</taxon>
        <taxon>Chitinophaga</taxon>
    </lineage>
</organism>
<keyword evidence="1" id="KW-0812">Transmembrane</keyword>
<proteinExistence type="predicted"/>
<evidence type="ECO:0000313" key="3">
    <source>
        <dbReference type="Proteomes" id="UP000279089"/>
    </source>
</evidence>
<dbReference type="RefSeq" id="WP_120518099.1">
    <property type="nucleotide sequence ID" value="NZ_QXZY01000011.1"/>
</dbReference>
<protein>
    <submittedName>
        <fullName evidence="2">Uncharacterized protein</fullName>
    </submittedName>
</protein>
<reference evidence="3" key="1">
    <citation type="submission" date="2018-11" db="EMBL/GenBank/DDBJ databases">
        <title>Chitinophaga lutea sp.nov., isolate from arsenic contaminated soil.</title>
        <authorList>
            <person name="Zong Y."/>
        </authorList>
    </citation>
    <scope>NUCLEOTIDE SEQUENCE [LARGE SCALE GENOMIC DNA]</scope>
    <source>
        <strain evidence="3">YLT18</strain>
    </source>
</reference>
<feature type="transmembrane region" description="Helical" evidence="1">
    <location>
        <begin position="6"/>
        <end position="23"/>
    </location>
</feature>
<comment type="caution">
    <text evidence="2">The sequence shown here is derived from an EMBL/GenBank/DDBJ whole genome shotgun (WGS) entry which is preliminary data.</text>
</comment>